<proteinExistence type="predicted"/>
<organism evidence="2 3">
    <name type="scientific">Methylomonas albis</name>
    <dbReference type="NCBI Taxonomy" id="1854563"/>
    <lineage>
        <taxon>Bacteria</taxon>
        <taxon>Pseudomonadati</taxon>
        <taxon>Pseudomonadota</taxon>
        <taxon>Gammaproteobacteria</taxon>
        <taxon>Methylococcales</taxon>
        <taxon>Methylococcaceae</taxon>
        <taxon>Methylomonas</taxon>
    </lineage>
</organism>
<sequence>MHIFSRSIFLLAAVISAPYAYAADNSMKVIGVTDFKFTLRDKPAVSINFGESDTNHCSATVQRSKVKQGYAASSAKRSNTDFSIECNWDGDYFVESSNHLTFTDLSIVTLDKNSKT</sequence>
<dbReference type="RefSeq" id="WP_192373000.1">
    <property type="nucleotide sequence ID" value="NZ_CAJHIV010000001.1"/>
</dbReference>
<dbReference type="EMBL" id="JACXSS010000001">
    <property type="protein sequence ID" value="MBD9354807.1"/>
    <property type="molecule type" value="Genomic_DNA"/>
</dbReference>
<dbReference type="Proteomes" id="UP000652176">
    <property type="component" value="Unassembled WGS sequence"/>
</dbReference>
<evidence type="ECO:0008006" key="4">
    <source>
        <dbReference type="Google" id="ProtNLM"/>
    </source>
</evidence>
<reference evidence="2 3" key="1">
    <citation type="submission" date="2020-09" db="EMBL/GenBank/DDBJ databases">
        <title>Methylomonas albis sp. nov. and Methylomonas fluvii sp. nov.: Two cold-adapted methanotrophs from the River Elbe and an amended description of Methylovulum psychrotolerans strain Eb1.</title>
        <authorList>
            <person name="Bussmann I.K."/>
            <person name="Klings K.-W."/>
            <person name="Warnstedt J."/>
            <person name="Hoppert M."/>
            <person name="Saborowski A."/>
            <person name="Horn F."/>
            <person name="Liebner S."/>
        </authorList>
    </citation>
    <scope>NUCLEOTIDE SEQUENCE [LARGE SCALE GENOMIC DNA]</scope>
    <source>
        <strain evidence="2 3">EbA</strain>
    </source>
</reference>
<evidence type="ECO:0000256" key="1">
    <source>
        <dbReference type="SAM" id="SignalP"/>
    </source>
</evidence>
<name>A0ABR9CVD5_9GAMM</name>
<keyword evidence="3" id="KW-1185">Reference proteome</keyword>
<gene>
    <name evidence="2" type="ORF">IE877_02710</name>
</gene>
<evidence type="ECO:0000313" key="2">
    <source>
        <dbReference type="EMBL" id="MBD9354807.1"/>
    </source>
</evidence>
<comment type="caution">
    <text evidence="2">The sequence shown here is derived from an EMBL/GenBank/DDBJ whole genome shotgun (WGS) entry which is preliminary data.</text>
</comment>
<evidence type="ECO:0000313" key="3">
    <source>
        <dbReference type="Proteomes" id="UP000652176"/>
    </source>
</evidence>
<accession>A0ABR9CVD5</accession>
<feature type="chain" id="PRO_5046147669" description="Argininosuccinate lyase" evidence="1">
    <location>
        <begin position="23"/>
        <end position="116"/>
    </location>
</feature>
<protein>
    <recommendedName>
        <fullName evidence="4">Argininosuccinate lyase</fullName>
    </recommendedName>
</protein>
<feature type="signal peptide" evidence="1">
    <location>
        <begin position="1"/>
        <end position="22"/>
    </location>
</feature>
<keyword evidence="1" id="KW-0732">Signal</keyword>